<name>Q2S2L0_SALRD</name>
<keyword evidence="3 4" id="KW-0456">Lyase</keyword>
<dbReference type="KEGG" id="sru:SRU_1447"/>
<dbReference type="InterPro" id="IPR036428">
    <property type="entry name" value="PCD_sf"/>
</dbReference>
<dbReference type="PATRIC" id="fig|309807.25.peg.1502"/>
<evidence type="ECO:0000313" key="6">
    <source>
        <dbReference type="Proteomes" id="UP000008674"/>
    </source>
</evidence>
<dbReference type="EMBL" id="CP000159">
    <property type="protein sequence ID" value="ABC46318.1"/>
    <property type="molecule type" value="Genomic_DNA"/>
</dbReference>
<dbReference type="GO" id="GO:0008124">
    <property type="term" value="F:4-alpha-hydroxytetrahydrobiopterin dehydratase activity"/>
    <property type="evidence" value="ECO:0007669"/>
    <property type="project" value="UniProtKB-UniRule"/>
</dbReference>
<comment type="similarity">
    <text evidence="2 4">Belongs to the pterin-4-alpha-carbinolamine dehydratase family.</text>
</comment>
<dbReference type="HOGENOM" id="CLU_081974_3_2_10"/>
<dbReference type="EnsemblBacteria" id="ABC46318">
    <property type="protein sequence ID" value="ABC46318"/>
    <property type="gene ID" value="SRU_1447"/>
</dbReference>
<dbReference type="Gene3D" id="3.30.1360.20">
    <property type="entry name" value="Transcriptional coactivator/pterin dehydratase"/>
    <property type="match status" value="1"/>
</dbReference>
<dbReference type="eggNOG" id="COG2154">
    <property type="taxonomic scope" value="Bacteria"/>
</dbReference>
<gene>
    <name evidence="5" type="ordered locus">SRU_1447</name>
</gene>
<dbReference type="OrthoDB" id="9794987at2"/>
<dbReference type="InterPro" id="IPR001533">
    <property type="entry name" value="Pterin_deHydtase"/>
</dbReference>
<accession>Q2S2L0</accession>
<evidence type="ECO:0000256" key="1">
    <source>
        <dbReference type="ARBA" id="ARBA00001554"/>
    </source>
</evidence>
<dbReference type="AlphaFoldDB" id="Q2S2L0"/>
<comment type="catalytic activity">
    <reaction evidence="1 4">
        <text>(4aS,6R)-4a-hydroxy-L-erythro-5,6,7,8-tetrahydrobiopterin = (6R)-L-erythro-6,7-dihydrobiopterin + H2O</text>
        <dbReference type="Rhea" id="RHEA:11920"/>
        <dbReference type="ChEBI" id="CHEBI:15377"/>
        <dbReference type="ChEBI" id="CHEBI:15642"/>
        <dbReference type="ChEBI" id="CHEBI:43120"/>
        <dbReference type="EC" id="4.2.1.96"/>
    </reaction>
</comment>
<dbReference type="NCBIfam" id="NF002017">
    <property type="entry name" value="PRK00823.1-2"/>
    <property type="match status" value="1"/>
</dbReference>
<evidence type="ECO:0000256" key="3">
    <source>
        <dbReference type="ARBA" id="ARBA00023239"/>
    </source>
</evidence>
<reference evidence="5 6" key="1">
    <citation type="journal article" date="2005" name="Proc. Natl. Acad. Sci. U.S.A.">
        <title>The genome of Salinibacter ruber: convergence and gene exchange among hyperhalophilic bacteria and archaea.</title>
        <authorList>
            <person name="Mongodin E.F."/>
            <person name="Nelson K.E."/>
            <person name="Daugherty S."/>
            <person name="Deboy R.T."/>
            <person name="Wister J."/>
            <person name="Khouri H."/>
            <person name="Weidman J."/>
            <person name="Walsh D.A."/>
            <person name="Papke R.T."/>
            <person name="Sanchez Perez G."/>
            <person name="Sharma A.K."/>
            <person name="Nesbo C.L."/>
            <person name="MacLeod D."/>
            <person name="Bapteste E."/>
            <person name="Doolittle W.F."/>
            <person name="Charlebois R.L."/>
            <person name="Legault B."/>
            <person name="Rodriguez-Valera F."/>
        </authorList>
    </citation>
    <scope>NUCLEOTIDE SEQUENCE [LARGE SCALE GENOMIC DNA]</scope>
    <source>
        <strain evidence="6">DSM 13855 / CECT 5946 / M31</strain>
    </source>
</reference>
<dbReference type="Pfam" id="PF01329">
    <property type="entry name" value="Pterin_4a"/>
    <property type="match status" value="1"/>
</dbReference>
<dbReference type="Proteomes" id="UP000008674">
    <property type="component" value="Chromosome"/>
</dbReference>
<dbReference type="STRING" id="309807.SRU_1447"/>
<proteinExistence type="inferred from homology"/>
<evidence type="ECO:0000313" key="5">
    <source>
        <dbReference type="EMBL" id="ABC46318.1"/>
    </source>
</evidence>
<protein>
    <recommendedName>
        <fullName evidence="4">Putative pterin-4-alpha-carbinolamine dehydratase</fullName>
        <shortName evidence="4">PHS</shortName>
        <ecNumber evidence="4">4.2.1.96</ecNumber>
    </recommendedName>
    <alternativeName>
        <fullName evidence="4">4-alpha-hydroxy-tetrahydropterin dehydratase</fullName>
    </alternativeName>
    <alternativeName>
        <fullName evidence="4">Pterin carbinolamine dehydratase</fullName>
        <shortName evidence="4">PCD</shortName>
    </alternativeName>
</protein>
<dbReference type="HAMAP" id="MF_00434">
    <property type="entry name" value="Pterin_4_alpha"/>
    <property type="match status" value="1"/>
</dbReference>
<evidence type="ECO:0000256" key="2">
    <source>
        <dbReference type="ARBA" id="ARBA00006472"/>
    </source>
</evidence>
<dbReference type="PANTHER" id="PTHR12599">
    <property type="entry name" value="PTERIN-4-ALPHA-CARBINOLAMINE DEHYDRATASE"/>
    <property type="match status" value="1"/>
</dbReference>
<dbReference type="EC" id="4.2.1.96" evidence="4"/>
<sequence>MNRSRRSSRLRPDAPILESGFSNFLSEHQPEHMPSREPLSDDAIDDALADLDGWSHADDKLHKTYEFSDFREAISFVVRLSFYAEEMMHHPELENVYNTVSIALTTHDAGGKVTEMDVELASQIEELA</sequence>
<evidence type="ECO:0000256" key="4">
    <source>
        <dbReference type="HAMAP-Rule" id="MF_00434"/>
    </source>
</evidence>
<dbReference type="CDD" id="cd00914">
    <property type="entry name" value="PCD_DCoH_subfamily_b"/>
    <property type="match status" value="1"/>
</dbReference>
<organism evidence="5 6">
    <name type="scientific">Salinibacter ruber (strain DSM 13855 / M31)</name>
    <dbReference type="NCBI Taxonomy" id="309807"/>
    <lineage>
        <taxon>Bacteria</taxon>
        <taxon>Pseudomonadati</taxon>
        <taxon>Rhodothermota</taxon>
        <taxon>Rhodothermia</taxon>
        <taxon>Rhodothermales</taxon>
        <taxon>Salinibacteraceae</taxon>
        <taxon>Salinibacter</taxon>
    </lineage>
</organism>
<dbReference type="SUPFAM" id="SSF55248">
    <property type="entry name" value="PCD-like"/>
    <property type="match status" value="1"/>
</dbReference>
<dbReference type="GO" id="GO:0006729">
    <property type="term" value="P:tetrahydrobiopterin biosynthetic process"/>
    <property type="evidence" value="ECO:0007669"/>
    <property type="project" value="InterPro"/>
</dbReference>
<dbReference type="PANTHER" id="PTHR12599:SF0">
    <property type="entry name" value="PTERIN-4-ALPHA-CARBINOLAMINE DEHYDRATASE"/>
    <property type="match status" value="1"/>
</dbReference>
<keyword evidence="6" id="KW-1185">Reference proteome</keyword>